<dbReference type="EMBL" id="JAGPXF010000006">
    <property type="protein sequence ID" value="KAH7239408.1"/>
    <property type="molecule type" value="Genomic_DNA"/>
</dbReference>
<feature type="domain" description="Amidase" evidence="1">
    <location>
        <begin position="30"/>
        <end position="479"/>
    </location>
</feature>
<dbReference type="PANTHER" id="PTHR42678:SF34">
    <property type="entry name" value="OS04G0183300 PROTEIN"/>
    <property type="match status" value="1"/>
</dbReference>
<proteinExistence type="predicted"/>
<dbReference type="InterPro" id="IPR036928">
    <property type="entry name" value="AS_sf"/>
</dbReference>
<dbReference type="SUPFAM" id="SSF75304">
    <property type="entry name" value="Amidase signature (AS) enzymes"/>
    <property type="match status" value="1"/>
</dbReference>
<dbReference type="AlphaFoldDB" id="A0A8K0RVR7"/>
<sequence>MGFPPLPFIDSTAEDLIESLEQGHFTSLGLVKGYHDRIKRMNPTFNAVVELNPDAYAIARELDDERREGRIRGPLHGLPILIKGNIGTPGSYALQDAVLPADSTIAARLRQNGLIILGKTSLTEWSMFRANNWGHAWSPISGQTYGAYYPRQCPGGSSSGSAVAVDLDFAWAAVGTETSGSIVSPSERNNIVGIKPTVGLTSRHLVVPVSEHQDTVGPMARTVKDAVRLLQVLAGPDENDQYTLASPYGASIPNYLSHCNVAGLRGKRIGIARNVINGSPIDISQTLLDFESAICVMKDAGAIIIGNTDFTYLAEWKKREYNCVTRADFATNIVDFLNKLEHNPSKIDSVESIRSFTRCHPAEDYPKRSTSTWDTIMEKYLSNKSPEFESLYQKNLFLGGEGGVLGALESHNLDAIALPTTVAYEIPALVGSPIITVPLGTASADTAVTMEPLDDVVEMAPGIPFGISFLGAKWSESTLIEIAFSFEQNTLVRKNTVRPKFSLLDGS</sequence>
<evidence type="ECO:0000313" key="3">
    <source>
        <dbReference type="Proteomes" id="UP000813427"/>
    </source>
</evidence>
<gene>
    <name evidence="2" type="ORF">BKA59DRAFT_402516</name>
</gene>
<accession>A0A8K0RVR7</accession>
<dbReference type="InterPro" id="IPR023631">
    <property type="entry name" value="Amidase_dom"/>
</dbReference>
<dbReference type="Gene3D" id="3.90.1300.10">
    <property type="entry name" value="Amidase signature (AS) domain"/>
    <property type="match status" value="1"/>
</dbReference>
<protein>
    <submittedName>
        <fullName evidence="2">Amidase signature domain-containing protein</fullName>
    </submittedName>
</protein>
<dbReference type="OrthoDB" id="5078048at2759"/>
<keyword evidence="3" id="KW-1185">Reference proteome</keyword>
<evidence type="ECO:0000259" key="1">
    <source>
        <dbReference type="Pfam" id="PF01425"/>
    </source>
</evidence>
<comment type="caution">
    <text evidence="2">The sequence shown here is derived from an EMBL/GenBank/DDBJ whole genome shotgun (WGS) entry which is preliminary data.</text>
</comment>
<organism evidence="2 3">
    <name type="scientific">Fusarium tricinctum</name>
    <dbReference type="NCBI Taxonomy" id="61284"/>
    <lineage>
        <taxon>Eukaryota</taxon>
        <taxon>Fungi</taxon>
        <taxon>Dikarya</taxon>
        <taxon>Ascomycota</taxon>
        <taxon>Pezizomycotina</taxon>
        <taxon>Sordariomycetes</taxon>
        <taxon>Hypocreomycetidae</taxon>
        <taxon>Hypocreales</taxon>
        <taxon>Nectriaceae</taxon>
        <taxon>Fusarium</taxon>
        <taxon>Fusarium tricinctum species complex</taxon>
    </lineage>
</organism>
<dbReference type="Proteomes" id="UP000813427">
    <property type="component" value="Unassembled WGS sequence"/>
</dbReference>
<name>A0A8K0RVR7_9HYPO</name>
<reference evidence="2" key="1">
    <citation type="journal article" date="2021" name="Nat. Commun.">
        <title>Genetic determinants of endophytism in the Arabidopsis root mycobiome.</title>
        <authorList>
            <person name="Mesny F."/>
            <person name="Miyauchi S."/>
            <person name="Thiergart T."/>
            <person name="Pickel B."/>
            <person name="Atanasova L."/>
            <person name="Karlsson M."/>
            <person name="Huettel B."/>
            <person name="Barry K.W."/>
            <person name="Haridas S."/>
            <person name="Chen C."/>
            <person name="Bauer D."/>
            <person name="Andreopoulos W."/>
            <person name="Pangilinan J."/>
            <person name="LaButti K."/>
            <person name="Riley R."/>
            <person name="Lipzen A."/>
            <person name="Clum A."/>
            <person name="Drula E."/>
            <person name="Henrissat B."/>
            <person name="Kohler A."/>
            <person name="Grigoriev I.V."/>
            <person name="Martin F.M."/>
            <person name="Hacquard S."/>
        </authorList>
    </citation>
    <scope>NUCLEOTIDE SEQUENCE</scope>
    <source>
        <strain evidence="2">MPI-SDFR-AT-0068</strain>
    </source>
</reference>
<dbReference type="PANTHER" id="PTHR42678">
    <property type="entry name" value="AMIDASE"/>
    <property type="match status" value="1"/>
</dbReference>
<evidence type="ECO:0000313" key="2">
    <source>
        <dbReference type="EMBL" id="KAH7239408.1"/>
    </source>
</evidence>
<dbReference type="Pfam" id="PF01425">
    <property type="entry name" value="Amidase"/>
    <property type="match status" value="1"/>
</dbReference>